<comment type="function">
    <text evidence="8">Essential component of the signal peptidase complex (SPC) which catalyzes the cleavage of N-terminal signal sequences from nascent proteins as they are translocated into the lumen of the endoplasmic reticulum. Essential for the SPC catalytic activity, possibly by stabilizing and positioning the active center of the complex close to the lumenal surface.</text>
</comment>
<comment type="subcellular location">
    <subcellularLocation>
        <location evidence="1">Endoplasmic reticulum membrane</location>
        <topology evidence="1">Single-pass type II membrane protein</topology>
    </subcellularLocation>
</comment>
<gene>
    <name evidence="10" type="ORF">LUZ63_016286</name>
</gene>
<dbReference type="OrthoDB" id="10261524at2759"/>
<dbReference type="InterPro" id="IPR007653">
    <property type="entry name" value="SPC3"/>
</dbReference>
<keyword evidence="3 8" id="KW-0812">Transmembrane</keyword>
<dbReference type="Pfam" id="PF04573">
    <property type="entry name" value="SPC22"/>
    <property type="match status" value="1"/>
</dbReference>
<name>A0A9P9ZAL5_9POAL</name>
<comment type="caution">
    <text evidence="10">The sequence shown here is derived from an EMBL/GenBank/DDBJ whole genome shotgun (WGS) entry which is preliminary data.</text>
</comment>
<evidence type="ECO:0000313" key="11">
    <source>
        <dbReference type="Proteomes" id="UP001151287"/>
    </source>
</evidence>
<reference evidence="10" key="1">
    <citation type="journal article" date="2022" name="Cell">
        <title>Repeat-based holocentromeres influence genome architecture and karyotype evolution.</title>
        <authorList>
            <person name="Hofstatter P.G."/>
            <person name="Thangavel G."/>
            <person name="Lux T."/>
            <person name="Neumann P."/>
            <person name="Vondrak T."/>
            <person name="Novak P."/>
            <person name="Zhang M."/>
            <person name="Costa L."/>
            <person name="Castellani M."/>
            <person name="Scott A."/>
            <person name="Toegelov H."/>
            <person name="Fuchs J."/>
            <person name="Mata-Sucre Y."/>
            <person name="Dias Y."/>
            <person name="Vanzela A.L.L."/>
            <person name="Huettel B."/>
            <person name="Almeida C.C.S."/>
            <person name="Simkova H."/>
            <person name="Souza G."/>
            <person name="Pedrosa-Harand A."/>
            <person name="Macas J."/>
            <person name="Mayer K.F.X."/>
            <person name="Houben A."/>
            <person name="Marques A."/>
        </authorList>
    </citation>
    <scope>NUCLEOTIDE SEQUENCE</scope>
    <source>
        <strain evidence="10">RhyBre1mFocal</strain>
    </source>
</reference>
<dbReference type="GO" id="GO:0045047">
    <property type="term" value="P:protein targeting to ER"/>
    <property type="evidence" value="ECO:0007669"/>
    <property type="project" value="TreeGrafter"/>
</dbReference>
<dbReference type="PANTHER" id="PTHR12804">
    <property type="entry name" value="MICROSOMAL SIGNAL PEPTIDASE 23 KD SUBUNIT SPC22/23"/>
    <property type="match status" value="1"/>
</dbReference>
<sequence length="196" mass="22116">MIHAEVVDRIGLMGLTLTSREREEREMHSAVQRANALATIAAILLATICAAASFLDAFNSPSLQAHVQVVKINRFRRQLDGNDEVKMTLKMSMDLTSLFTWNTKQVFVFLAAEYETDTNSLNQVSLWDHIVQEKDHASFQVKVPTKYPLIDQGTNLRGKKVGLVLHWHIMPISGRMIQGKMPLSDFSLPDSYTTRS</sequence>
<keyword evidence="5 8" id="KW-0735">Signal-anchor</keyword>
<dbReference type="Proteomes" id="UP001151287">
    <property type="component" value="Unassembled WGS sequence"/>
</dbReference>
<keyword evidence="7 8" id="KW-0472">Membrane</keyword>
<keyword evidence="11" id="KW-1185">Reference proteome</keyword>
<evidence type="ECO:0000256" key="2">
    <source>
        <dbReference type="ARBA" id="ARBA00009289"/>
    </source>
</evidence>
<proteinExistence type="inferred from homology"/>
<dbReference type="GO" id="GO:0005787">
    <property type="term" value="C:signal peptidase complex"/>
    <property type="evidence" value="ECO:0007669"/>
    <property type="project" value="UniProtKB-UniRule"/>
</dbReference>
<evidence type="ECO:0000256" key="7">
    <source>
        <dbReference type="ARBA" id="ARBA00023136"/>
    </source>
</evidence>
<evidence type="ECO:0000256" key="1">
    <source>
        <dbReference type="ARBA" id="ARBA00004648"/>
    </source>
</evidence>
<evidence type="ECO:0000256" key="9">
    <source>
        <dbReference type="SAM" id="Phobius"/>
    </source>
</evidence>
<organism evidence="10 11">
    <name type="scientific">Rhynchospora breviuscula</name>
    <dbReference type="NCBI Taxonomy" id="2022672"/>
    <lineage>
        <taxon>Eukaryota</taxon>
        <taxon>Viridiplantae</taxon>
        <taxon>Streptophyta</taxon>
        <taxon>Embryophyta</taxon>
        <taxon>Tracheophyta</taxon>
        <taxon>Spermatophyta</taxon>
        <taxon>Magnoliopsida</taxon>
        <taxon>Liliopsida</taxon>
        <taxon>Poales</taxon>
        <taxon>Cyperaceae</taxon>
        <taxon>Cyperoideae</taxon>
        <taxon>Rhynchosporeae</taxon>
        <taxon>Rhynchospora</taxon>
    </lineage>
</organism>
<dbReference type="EMBL" id="JAMQYH010000005">
    <property type="protein sequence ID" value="KAJ1684896.1"/>
    <property type="molecule type" value="Genomic_DNA"/>
</dbReference>
<dbReference type="PANTHER" id="PTHR12804:SF9">
    <property type="entry name" value="SIGNAL PEPTIDASE COMPLEX SUBUNIT 3"/>
    <property type="match status" value="1"/>
</dbReference>
<evidence type="ECO:0000256" key="8">
    <source>
        <dbReference type="PIRNR" id="PIRNR016089"/>
    </source>
</evidence>
<accession>A0A9P9ZAL5</accession>
<keyword evidence="6 8" id="KW-1133">Transmembrane helix</keyword>
<evidence type="ECO:0000256" key="3">
    <source>
        <dbReference type="ARBA" id="ARBA00022692"/>
    </source>
</evidence>
<evidence type="ECO:0000256" key="6">
    <source>
        <dbReference type="ARBA" id="ARBA00022989"/>
    </source>
</evidence>
<evidence type="ECO:0000313" key="10">
    <source>
        <dbReference type="EMBL" id="KAJ1684896.1"/>
    </source>
</evidence>
<dbReference type="AlphaFoldDB" id="A0A9P9ZAL5"/>
<dbReference type="GO" id="GO:0006465">
    <property type="term" value="P:signal peptide processing"/>
    <property type="evidence" value="ECO:0007669"/>
    <property type="project" value="UniProtKB-UniRule"/>
</dbReference>
<dbReference type="PIRSF" id="PIRSF016089">
    <property type="entry name" value="SPC22"/>
    <property type="match status" value="1"/>
</dbReference>
<keyword evidence="4 8" id="KW-0256">Endoplasmic reticulum</keyword>
<feature type="transmembrane region" description="Helical" evidence="9">
    <location>
        <begin position="34"/>
        <end position="55"/>
    </location>
</feature>
<comment type="similarity">
    <text evidence="2 8">Belongs to the SPCS3 family.</text>
</comment>
<evidence type="ECO:0000256" key="5">
    <source>
        <dbReference type="ARBA" id="ARBA00022968"/>
    </source>
</evidence>
<evidence type="ECO:0000256" key="4">
    <source>
        <dbReference type="ARBA" id="ARBA00022824"/>
    </source>
</evidence>
<protein>
    <recommendedName>
        <fullName evidence="8">Signal peptidase complex subunit 3</fullName>
    </recommendedName>
    <alternativeName>
        <fullName evidence="8">Microsomal signal peptidase 22 kDa subunit</fullName>
    </alternativeName>
</protein>